<evidence type="ECO:0000313" key="3">
    <source>
        <dbReference type="Proteomes" id="UP001180087"/>
    </source>
</evidence>
<dbReference type="EMBL" id="CP129113">
    <property type="protein sequence ID" value="WLV25860.1"/>
    <property type="molecule type" value="Genomic_DNA"/>
</dbReference>
<proteinExistence type="predicted"/>
<dbReference type="Proteomes" id="UP001180087">
    <property type="component" value="Chromosome"/>
</dbReference>
<keyword evidence="3" id="KW-1185">Reference proteome</keyword>
<feature type="transmembrane region" description="Helical" evidence="1">
    <location>
        <begin position="20"/>
        <end position="45"/>
    </location>
</feature>
<keyword evidence="1" id="KW-1133">Transmembrane helix</keyword>
<keyword evidence="1" id="KW-0472">Membrane</keyword>
<organism evidence="2 3">
    <name type="scientific">Aciduricibacillus chroicocephali</name>
    <dbReference type="NCBI Taxonomy" id="3054939"/>
    <lineage>
        <taxon>Bacteria</taxon>
        <taxon>Bacillati</taxon>
        <taxon>Bacillota</taxon>
        <taxon>Bacilli</taxon>
        <taxon>Bacillales</taxon>
        <taxon>Bacillaceae</taxon>
        <taxon>Aciduricibacillus</taxon>
    </lineage>
</organism>
<gene>
    <name evidence="2" type="ORF">QR721_06565</name>
</gene>
<reference evidence="2" key="1">
    <citation type="submission" date="2023-06" db="EMBL/GenBank/DDBJ databases">
        <title>A Treasure from Seagulls: Isolation and Description of Aciduricobacillus qingdaonensis gen. nov., sp. nov., a Rare Obligately Uric Acid-utilizing Member in the Family Bacillaceae.</title>
        <authorList>
            <person name="Liu W."/>
            <person name="Wang B."/>
        </authorList>
    </citation>
    <scope>NUCLEOTIDE SEQUENCE</scope>
    <source>
        <strain evidence="2">44XB</strain>
    </source>
</reference>
<evidence type="ECO:0000313" key="2">
    <source>
        <dbReference type="EMBL" id="WLV25860.1"/>
    </source>
</evidence>
<name>A0ABY9KYH5_9BACI</name>
<dbReference type="RefSeq" id="WP_348029650.1">
    <property type="nucleotide sequence ID" value="NZ_CP129113.1"/>
</dbReference>
<sequence>MQIDKSNSSDHNNGFDKWDGIIASALVISLVIGLIAVVIAIYGMAG</sequence>
<accession>A0ABY9KYH5</accession>
<evidence type="ECO:0000256" key="1">
    <source>
        <dbReference type="SAM" id="Phobius"/>
    </source>
</evidence>
<protein>
    <submittedName>
        <fullName evidence="2">Uncharacterized protein</fullName>
    </submittedName>
</protein>
<keyword evidence="1" id="KW-0812">Transmembrane</keyword>